<dbReference type="PANTHER" id="PTHR45669:SF67">
    <property type="entry name" value="GLUTAREDOXIN DOMAIN-CONTAINING PROTEIN"/>
    <property type="match status" value="1"/>
</dbReference>
<dbReference type="SUPFAM" id="SSF52833">
    <property type="entry name" value="Thioredoxin-like"/>
    <property type="match status" value="1"/>
</dbReference>
<dbReference type="Pfam" id="PF00462">
    <property type="entry name" value="Glutaredoxin"/>
    <property type="match status" value="1"/>
</dbReference>
<protein>
    <recommendedName>
        <fullName evidence="2">Glutaredoxin domain-containing protein</fullName>
    </recommendedName>
</protein>
<reference evidence="3 4" key="1">
    <citation type="journal article" date="2018" name="PLoS Genet.">
        <title>Population sequencing reveals clonal diversity and ancestral inbreeding in the grapevine cultivar Chardonnay.</title>
        <authorList>
            <person name="Roach M.J."/>
            <person name="Johnson D.L."/>
            <person name="Bohlmann J."/>
            <person name="van Vuuren H.J."/>
            <person name="Jones S.J."/>
            <person name="Pretorius I.S."/>
            <person name="Schmidt S.A."/>
            <person name="Borneman A.R."/>
        </authorList>
    </citation>
    <scope>NUCLEOTIDE SEQUENCE [LARGE SCALE GENOMIC DNA]</scope>
    <source>
        <strain evidence="4">cv. Chardonnay</strain>
        <tissue evidence="3">Leaf</tissue>
    </source>
</reference>
<evidence type="ECO:0000313" key="3">
    <source>
        <dbReference type="EMBL" id="RVW42346.1"/>
    </source>
</evidence>
<dbReference type="InterPro" id="IPR002109">
    <property type="entry name" value="Glutaredoxin"/>
</dbReference>
<feature type="region of interest" description="Disordered" evidence="1">
    <location>
        <begin position="64"/>
        <end position="83"/>
    </location>
</feature>
<dbReference type="EMBL" id="QGNW01001405">
    <property type="protein sequence ID" value="RVW42346.1"/>
    <property type="molecule type" value="Genomic_DNA"/>
</dbReference>
<dbReference type="PANTHER" id="PTHR45669">
    <property type="entry name" value="GLUTAREDOXIN DOMAIN-CONTAINING CYSTEINE-RICH PROTEIN CG12206-RELATED"/>
    <property type="match status" value="1"/>
</dbReference>
<gene>
    <name evidence="3" type="primary">VvCHDh000454_3</name>
    <name evidence="3" type="ORF">CK203_070920</name>
</gene>
<dbReference type="Proteomes" id="UP000288805">
    <property type="component" value="Unassembled WGS sequence"/>
</dbReference>
<sequence>MWRSWVSSPGGVETAPASYKNFTCSSFKDIQSLCKEENHCSSNLKRPSIFHRVRVVTSVLRNWSSTQTNPEPNPKPEPAPPQPCVSLTGGDQSVVVYFTSLRVVRKTFEDCSTVRSILRGFRVKVDERDLSMDAGFLDELKGILGRKKLSLPRVFIGGRYVGGAEEIRQLHETGELKKLLGGFPVAAGVCDECGGYRFMLCENCDGSRKVYSEKTGFRICTACNENGLIRCPSCSREHFYKAIVIRKFALKVSFKSTPMGLHPLEFSCIIVFDLARGTEGMRACRKLGYLGKSGWESNHLFYSDLILGEWAKFEKVIDCFGEVTSKEAWVSNYICHGGMAFDINNSIGLKKLNGKWEMRNGNLFSIS</sequence>
<dbReference type="PROSITE" id="PS51354">
    <property type="entry name" value="GLUTAREDOXIN_2"/>
    <property type="match status" value="1"/>
</dbReference>
<organism evidence="3 4">
    <name type="scientific">Vitis vinifera</name>
    <name type="common">Grape</name>
    <dbReference type="NCBI Taxonomy" id="29760"/>
    <lineage>
        <taxon>Eukaryota</taxon>
        <taxon>Viridiplantae</taxon>
        <taxon>Streptophyta</taxon>
        <taxon>Embryophyta</taxon>
        <taxon>Tracheophyta</taxon>
        <taxon>Spermatophyta</taxon>
        <taxon>Magnoliopsida</taxon>
        <taxon>eudicotyledons</taxon>
        <taxon>Gunneridae</taxon>
        <taxon>Pentapetalae</taxon>
        <taxon>rosids</taxon>
        <taxon>Vitales</taxon>
        <taxon>Vitaceae</taxon>
        <taxon>Viteae</taxon>
        <taxon>Vitis</taxon>
    </lineage>
</organism>
<evidence type="ECO:0000256" key="1">
    <source>
        <dbReference type="SAM" id="MobiDB-lite"/>
    </source>
</evidence>
<comment type="caution">
    <text evidence="3">The sequence shown here is derived from an EMBL/GenBank/DDBJ whole genome shotgun (WGS) entry which is preliminary data.</text>
</comment>
<dbReference type="InterPro" id="IPR036249">
    <property type="entry name" value="Thioredoxin-like_sf"/>
</dbReference>
<evidence type="ECO:0000313" key="4">
    <source>
        <dbReference type="Proteomes" id="UP000288805"/>
    </source>
</evidence>
<dbReference type="AlphaFoldDB" id="A0A438E3P8"/>
<feature type="compositionally biased region" description="Pro residues" evidence="1">
    <location>
        <begin position="71"/>
        <end position="83"/>
    </location>
</feature>
<dbReference type="Pfam" id="PF23733">
    <property type="entry name" value="GRXCR1-2_C"/>
    <property type="match status" value="1"/>
</dbReference>
<evidence type="ECO:0000259" key="2">
    <source>
        <dbReference type="Pfam" id="PF00462"/>
    </source>
</evidence>
<accession>A0A438E3P8</accession>
<dbReference type="CDD" id="cd03031">
    <property type="entry name" value="GRX_GRX_like"/>
    <property type="match status" value="1"/>
</dbReference>
<proteinExistence type="predicted"/>
<feature type="domain" description="Glutaredoxin" evidence="2">
    <location>
        <begin position="95"/>
        <end position="161"/>
    </location>
</feature>
<name>A0A438E3P8_VITVI</name>
<dbReference type="Gene3D" id="3.40.30.10">
    <property type="entry name" value="Glutaredoxin"/>
    <property type="match status" value="1"/>
</dbReference>